<dbReference type="RefSeq" id="WP_175479901.1">
    <property type="nucleotide sequence ID" value="NZ_FOHO01000009.1"/>
</dbReference>
<dbReference type="Proteomes" id="UP000199180">
    <property type="component" value="Unassembled WGS sequence"/>
</dbReference>
<dbReference type="EMBL" id="FOHO01000009">
    <property type="protein sequence ID" value="SET76262.1"/>
    <property type="molecule type" value="Genomic_DNA"/>
</dbReference>
<protein>
    <submittedName>
        <fullName evidence="1">Uncharacterized protein</fullName>
    </submittedName>
</protein>
<gene>
    <name evidence="1" type="ORF">SAMN04489858_109149</name>
</gene>
<sequence length="132" mass="14594">MTATTNVIAFRPRSENPSLRRPRTLIRAAREGQSAWRRDRDLARLLRSDSAPRPGLALARLRAEEEMLNAARLEKRDDYNMHRHVLLMIAILAEMRAAVAATPEVSAAPLGGILTAAKDLINVRGTAIPAHL</sequence>
<organism evidence="1 2">
    <name type="scientific">Paracoccus homiensis</name>
    <dbReference type="NCBI Taxonomy" id="364199"/>
    <lineage>
        <taxon>Bacteria</taxon>
        <taxon>Pseudomonadati</taxon>
        <taxon>Pseudomonadota</taxon>
        <taxon>Alphaproteobacteria</taxon>
        <taxon>Rhodobacterales</taxon>
        <taxon>Paracoccaceae</taxon>
        <taxon>Paracoccus</taxon>
    </lineage>
</organism>
<keyword evidence="2" id="KW-1185">Reference proteome</keyword>
<dbReference type="Pfam" id="PF20083">
    <property type="entry name" value="DUF6477"/>
    <property type="match status" value="1"/>
</dbReference>
<name>A0A1I0GYD3_9RHOB</name>
<dbReference type="STRING" id="364199.SAMN04489858_109149"/>
<proteinExistence type="predicted"/>
<evidence type="ECO:0000313" key="1">
    <source>
        <dbReference type="EMBL" id="SET76262.1"/>
    </source>
</evidence>
<evidence type="ECO:0000313" key="2">
    <source>
        <dbReference type="Proteomes" id="UP000199180"/>
    </source>
</evidence>
<reference evidence="1 2" key="1">
    <citation type="submission" date="2016-10" db="EMBL/GenBank/DDBJ databases">
        <authorList>
            <person name="de Groot N.N."/>
        </authorList>
    </citation>
    <scope>NUCLEOTIDE SEQUENCE [LARGE SCALE GENOMIC DNA]</scope>
    <source>
        <strain evidence="1 2">DSM 17862</strain>
    </source>
</reference>
<dbReference type="AlphaFoldDB" id="A0A1I0GYD3"/>
<accession>A0A1I0GYD3</accession>
<dbReference type="InterPro" id="IPR045516">
    <property type="entry name" value="DUF6477"/>
</dbReference>